<feature type="transmembrane region" description="Helical" evidence="1">
    <location>
        <begin position="153"/>
        <end position="178"/>
    </location>
</feature>
<protein>
    <submittedName>
        <fullName evidence="2">Uncharacterized protein</fullName>
    </submittedName>
</protein>
<dbReference type="OrthoDB" id="1452202at2"/>
<accession>A0A4Q1CN97</accession>
<gene>
    <name evidence="2" type="ORF">ESA94_06205</name>
</gene>
<dbReference type="RefSeq" id="WP_129129959.1">
    <property type="nucleotide sequence ID" value="NZ_SDHW01000001.1"/>
</dbReference>
<evidence type="ECO:0000313" key="3">
    <source>
        <dbReference type="Proteomes" id="UP000290204"/>
    </source>
</evidence>
<dbReference type="EMBL" id="SDHW01000001">
    <property type="protein sequence ID" value="RXK62588.1"/>
    <property type="molecule type" value="Genomic_DNA"/>
</dbReference>
<keyword evidence="3" id="KW-1185">Reference proteome</keyword>
<feature type="transmembrane region" description="Helical" evidence="1">
    <location>
        <begin position="20"/>
        <end position="40"/>
    </location>
</feature>
<dbReference type="Proteomes" id="UP000290204">
    <property type="component" value="Unassembled WGS sequence"/>
</dbReference>
<sequence>MLHLLRTEWLKLKNYPGFWWLMGMTVLSYPGINGMFYFVYKTETSNSKQAAQLLKMLLGNPFEFPEVFRTAAFLSSCFVTVPALLVIMLITNEYTYKTNRQNVIDGWSRNEFLIAKFFNVVIISLIVAALYSIVTLSIGFINTGADVKDKFQLANYVGLFALQTFAQLTFAFLLGLLIKRAFIALGVFIFYKIPVENISAELLKKYVHPEAGRFLPTESSDLLTPVPAFLGRFDPKVYDYSLSIINQQVFITIAYLLIFWGLVFWIYKKRDL</sequence>
<feature type="transmembrane region" description="Helical" evidence="1">
    <location>
        <begin position="249"/>
        <end position="267"/>
    </location>
</feature>
<organism evidence="2 3">
    <name type="scientific">Lacibacter luteus</name>
    <dbReference type="NCBI Taxonomy" id="2508719"/>
    <lineage>
        <taxon>Bacteria</taxon>
        <taxon>Pseudomonadati</taxon>
        <taxon>Bacteroidota</taxon>
        <taxon>Chitinophagia</taxon>
        <taxon>Chitinophagales</taxon>
        <taxon>Chitinophagaceae</taxon>
        <taxon>Lacibacter</taxon>
    </lineage>
</organism>
<comment type="caution">
    <text evidence="2">The sequence shown here is derived from an EMBL/GenBank/DDBJ whole genome shotgun (WGS) entry which is preliminary data.</text>
</comment>
<evidence type="ECO:0000256" key="1">
    <source>
        <dbReference type="SAM" id="Phobius"/>
    </source>
</evidence>
<feature type="transmembrane region" description="Helical" evidence="1">
    <location>
        <begin position="71"/>
        <end position="90"/>
    </location>
</feature>
<keyword evidence="1" id="KW-1133">Transmembrane helix</keyword>
<proteinExistence type="predicted"/>
<evidence type="ECO:0000313" key="2">
    <source>
        <dbReference type="EMBL" id="RXK62588.1"/>
    </source>
</evidence>
<keyword evidence="1" id="KW-0812">Transmembrane</keyword>
<dbReference type="AlphaFoldDB" id="A0A4Q1CN97"/>
<name>A0A4Q1CN97_9BACT</name>
<reference evidence="2 3" key="1">
    <citation type="submission" date="2019-01" db="EMBL/GenBank/DDBJ databases">
        <title>Lacibacter sp. strain TTM-7.</title>
        <authorList>
            <person name="Chen W.-M."/>
        </authorList>
    </citation>
    <scope>NUCLEOTIDE SEQUENCE [LARGE SCALE GENOMIC DNA]</scope>
    <source>
        <strain evidence="2 3">TTM-7</strain>
    </source>
</reference>
<feature type="transmembrane region" description="Helical" evidence="1">
    <location>
        <begin position="117"/>
        <end position="141"/>
    </location>
</feature>
<dbReference type="PANTHER" id="PTHR37305">
    <property type="entry name" value="INTEGRAL MEMBRANE PROTEIN-RELATED"/>
    <property type="match status" value="1"/>
</dbReference>
<dbReference type="PANTHER" id="PTHR37305:SF1">
    <property type="entry name" value="MEMBRANE PROTEIN"/>
    <property type="match status" value="1"/>
</dbReference>
<dbReference type="Pfam" id="PF12730">
    <property type="entry name" value="ABC2_membrane_4"/>
    <property type="match status" value="1"/>
</dbReference>
<keyword evidence="1" id="KW-0472">Membrane</keyword>